<reference evidence="2 4" key="2">
    <citation type="journal article" date="2018" name="Plant J.">
        <title>The Physcomitrella patens chromosome-scale assembly reveals moss genome structure and evolution.</title>
        <authorList>
            <person name="Lang D."/>
            <person name="Ullrich K.K."/>
            <person name="Murat F."/>
            <person name="Fuchs J."/>
            <person name="Jenkins J."/>
            <person name="Haas F.B."/>
            <person name="Piednoel M."/>
            <person name="Gundlach H."/>
            <person name="Van Bel M."/>
            <person name="Meyberg R."/>
            <person name="Vives C."/>
            <person name="Morata J."/>
            <person name="Symeonidi A."/>
            <person name="Hiss M."/>
            <person name="Muchero W."/>
            <person name="Kamisugi Y."/>
            <person name="Saleh O."/>
            <person name="Blanc G."/>
            <person name="Decker E.L."/>
            <person name="van Gessel N."/>
            <person name="Grimwood J."/>
            <person name="Hayes R.D."/>
            <person name="Graham S.W."/>
            <person name="Gunter L.E."/>
            <person name="McDaniel S.F."/>
            <person name="Hoernstein S.N.W."/>
            <person name="Larsson A."/>
            <person name="Li F.W."/>
            <person name="Perroud P.F."/>
            <person name="Phillips J."/>
            <person name="Ranjan P."/>
            <person name="Rokshar D.S."/>
            <person name="Rothfels C.J."/>
            <person name="Schneider L."/>
            <person name="Shu S."/>
            <person name="Stevenson D.W."/>
            <person name="Thummler F."/>
            <person name="Tillich M."/>
            <person name="Villarreal Aguilar J.C."/>
            <person name="Widiez T."/>
            <person name="Wong G.K."/>
            <person name="Wymore A."/>
            <person name="Zhang Y."/>
            <person name="Zimmer A.D."/>
            <person name="Quatrano R.S."/>
            <person name="Mayer K.F.X."/>
            <person name="Goodstein D."/>
            <person name="Casacuberta J.M."/>
            <person name="Vandepoele K."/>
            <person name="Reski R."/>
            <person name="Cuming A.C."/>
            <person name="Tuskan G.A."/>
            <person name="Maumus F."/>
            <person name="Salse J."/>
            <person name="Schmutz J."/>
            <person name="Rensing S.A."/>
        </authorList>
    </citation>
    <scope>NUCLEOTIDE SEQUENCE [LARGE SCALE GENOMIC DNA]</scope>
    <source>
        <strain evidence="3 4">cv. Gransden 2004</strain>
    </source>
</reference>
<dbReference type="InParanoid" id="A0A2K1JQJ2"/>
<accession>A0A2K1JQJ2</accession>
<evidence type="ECO:0000313" key="4">
    <source>
        <dbReference type="Proteomes" id="UP000006727"/>
    </source>
</evidence>
<keyword evidence="1" id="KW-1133">Transmembrane helix</keyword>
<reference evidence="2 4" key="1">
    <citation type="journal article" date="2008" name="Science">
        <title>The Physcomitrella genome reveals evolutionary insights into the conquest of land by plants.</title>
        <authorList>
            <person name="Rensing S."/>
            <person name="Lang D."/>
            <person name="Zimmer A."/>
            <person name="Terry A."/>
            <person name="Salamov A."/>
            <person name="Shapiro H."/>
            <person name="Nishiyama T."/>
            <person name="Perroud P.-F."/>
            <person name="Lindquist E."/>
            <person name="Kamisugi Y."/>
            <person name="Tanahashi T."/>
            <person name="Sakakibara K."/>
            <person name="Fujita T."/>
            <person name="Oishi K."/>
            <person name="Shin-I T."/>
            <person name="Kuroki Y."/>
            <person name="Toyoda A."/>
            <person name="Suzuki Y."/>
            <person name="Hashimoto A."/>
            <person name="Yamaguchi K."/>
            <person name="Sugano A."/>
            <person name="Kohara Y."/>
            <person name="Fujiyama A."/>
            <person name="Anterola A."/>
            <person name="Aoki S."/>
            <person name="Ashton N."/>
            <person name="Barbazuk W.B."/>
            <person name="Barker E."/>
            <person name="Bennetzen J."/>
            <person name="Bezanilla M."/>
            <person name="Blankenship R."/>
            <person name="Cho S.H."/>
            <person name="Dutcher S."/>
            <person name="Estelle M."/>
            <person name="Fawcett J.A."/>
            <person name="Gundlach H."/>
            <person name="Hanada K."/>
            <person name="Heyl A."/>
            <person name="Hicks K.A."/>
            <person name="Hugh J."/>
            <person name="Lohr M."/>
            <person name="Mayer K."/>
            <person name="Melkozernov A."/>
            <person name="Murata T."/>
            <person name="Nelson D."/>
            <person name="Pils B."/>
            <person name="Prigge M."/>
            <person name="Reiss B."/>
            <person name="Renner T."/>
            <person name="Rombauts S."/>
            <person name="Rushton P."/>
            <person name="Sanderfoot A."/>
            <person name="Schween G."/>
            <person name="Shiu S.-H."/>
            <person name="Stueber K."/>
            <person name="Theodoulou F.L."/>
            <person name="Tu H."/>
            <person name="Van de Peer Y."/>
            <person name="Verrier P.J."/>
            <person name="Waters E."/>
            <person name="Wood A."/>
            <person name="Yang L."/>
            <person name="Cove D."/>
            <person name="Cuming A."/>
            <person name="Hasebe M."/>
            <person name="Lucas S."/>
            <person name="Mishler D.B."/>
            <person name="Reski R."/>
            <person name="Grigoriev I."/>
            <person name="Quatrano R.S."/>
            <person name="Boore J.L."/>
        </authorList>
    </citation>
    <scope>NUCLEOTIDE SEQUENCE [LARGE SCALE GENOMIC DNA]</scope>
    <source>
        <strain evidence="3 4">cv. Gransden 2004</strain>
    </source>
</reference>
<keyword evidence="1" id="KW-0472">Membrane</keyword>
<sequence>MPRSQESFIFCIWIGFILASLGGLRSFLRQLA</sequence>
<dbReference type="EnsemblPlants" id="Pp3c12_12249V3.1">
    <property type="protein sequence ID" value="PAC:32973175.CDS.1"/>
    <property type="gene ID" value="Pp3c12_12249"/>
</dbReference>
<proteinExistence type="predicted"/>
<protein>
    <submittedName>
        <fullName evidence="2 3">Uncharacterized protein</fullName>
    </submittedName>
</protein>
<keyword evidence="4" id="KW-1185">Reference proteome</keyword>
<keyword evidence="1" id="KW-0812">Transmembrane</keyword>
<evidence type="ECO:0000313" key="2">
    <source>
        <dbReference type="EMBL" id="PNR43792.1"/>
    </source>
</evidence>
<dbReference type="AlphaFoldDB" id="A0A2K1JQJ2"/>
<name>A0A2K1JQJ2_PHYPA</name>
<evidence type="ECO:0000256" key="1">
    <source>
        <dbReference type="SAM" id="Phobius"/>
    </source>
</evidence>
<organism evidence="2">
    <name type="scientific">Physcomitrium patens</name>
    <name type="common">Spreading-leaved earth moss</name>
    <name type="synonym">Physcomitrella patens</name>
    <dbReference type="NCBI Taxonomy" id="3218"/>
    <lineage>
        <taxon>Eukaryota</taxon>
        <taxon>Viridiplantae</taxon>
        <taxon>Streptophyta</taxon>
        <taxon>Embryophyta</taxon>
        <taxon>Bryophyta</taxon>
        <taxon>Bryophytina</taxon>
        <taxon>Bryopsida</taxon>
        <taxon>Funariidae</taxon>
        <taxon>Funariales</taxon>
        <taxon>Funariaceae</taxon>
        <taxon>Physcomitrium</taxon>
    </lineage>
</organism>
<evidence type="ECO:0000313" key="3">
    <source>
        <dbReference type="EnsemblPlants" id="PAC:32973175.CDS.1"/>
    </source>
</evidence>
<dbReference type="Gramene" id="Pp3c12_12249V3.1">
    <property type="protein sequence ID" value="PAC:32973175.CDS.1"/>
    <property type="gene ID" value="Pp3c12_12249"/>
</dbReference>
<gene>
    <name evidence="2" type="ORF">PHYPA_016175</name>
</gene>
<reference evidence="3" key="3">
    <citation type="submission" date="2020-12" db="UniProtKB">
        <authorList>
            <consortium name="EnsemblPlants"/>
        </authorList>
    </citation>
    <scope>IDENTIFICATION</scope>
</reference>
<dbReference type="Proteomes" id="UP000006727">
    <property type="component" value="Chromosome 12"/>
</dbReference>
<dbReference type="EMBL" id="ABEU02000012">
    <property type="protein sequence ID" value="PNR43792.1"/>
    <property type="molecule type" value="Genomic_DNA"/>
</dbReference>
<feature type="transmembrane region" description="Helical" evidence="1">
    <location>
        <begin position="7"/>
        <end position="28"/>
    </location>
</feature>